<dbReference type="EMBL" id="PUJV01000016">
    <property type="protein sequence ID" value="NHB97535.1"/>
    <property type="molecule type" value="Genomic_DNA"/>
</dbReference>
<protein>
    <submittedName>
        <fullName evidence="1">Uncharacterized protein</fullName>
    </submittedName>
</protein>
<reference evidence="1 2" key="1">
    <citation type="submission" date="2018-02" db="EMBL/GenBank/DDBJ databases">
        <authorList>
            <person name="Machado R.A."/>
        </authorList>
    </citation>
    <scope>NUCLEOTIDE SEQUENCE [LARGE SCALE GENOMIC DNA]</scope>
    <source>
        <strain evidence="1 2">DSM 23271</strain>
    </source>
</reference>
<comment type="caution">
    <text evidence="1">The sequence shown here is derived from an EMBL/GenBank/DDBJ whole genome shotgun (WGS) entry which is preliminary data.</text>
</comment>
<evidence type="ECO:0000313" key="2">
    <source>
        <dbReference type="Proteomes" id="UP000547931"/>
    </source>
</evidence>
<dbReference type="Proteomes" id="UP000547931">
    <property type="component" value="Unassembled WGS sequence"/>
</dbReference>
<gene>
    <name evidence="1" type="ORF">C5470_14510</name>
</gene>
<organism evidence="1 2">
    <name type="scientific">Photorhabdus stackebrandtii</name>
    <dbReference type="NCBI Taxonomy" id="1123042"/>
    <lineage>
        <taxon>Bacteria</taxon>
        <taxon>Pseudomonadati</taxon>
        <taxon>Pseudomonadota</taxon>
        <taxon>Gammaproteobacteria</taxon>
        <taxon>Enterobacterales</taxon>
        <taxon>Morganellaceae</taxon>
        <taxon>Photorhabdus</taxon>
    </lineage>
</organism>
<sequence length="82" mass="9369">MNNIVDALSLPDWYPQAFSHLDVEEYPRYMAGFTLGRQGVHCLRCQSSKVDAVGFIVVCPDNPKIRCQDCGYEFQLQAWRGI</sequence>
<name>A0A7X5TLV6_9GAMM</name>
<accession>A0A7X5TLV6</accession>
<keyword evidence="2" id="KW-1185">Reference proteome</keyword>
<evidence type="ECO:0000313" key="1">
    <source>
        <dbReference type="EMBL" id="NHB97535.1"/>
    </source>
</evidence>
<proteinExistence type="predicted"/>
<dbReference type="AlphaFoldDB" id="A0A7X5TLV6"/>